<evidence type="ECO:0000259" key="3">
    <source>
        <dbReference type="SMART" id="SM00854"/>
    </source>
</evidence>
<evidence type="ECO:0000313" key="5">
    <source>
        <dbReference type="Proteomes" id="UP000230586"/>
    </source>
</evidence>
<dbReference type="PANTHER" id="PTHR33393:SF11">
    <property type="entry name" value="POLYGLUTAMINE SYNTHESIS ACCESSORY PROTEIN RV0574C-RELATED"/>
    <property type="match status" value="1"/>
</dbReference>
<comment type="caution">
    <text evidence="4">The sequence shown here is derived from an EMBL/GenBank/DDBJ whole genome shotgun (WGS) entry which is preliminary data.</text>
</comment>
<name>A0A2M6XRV7_9BACT</name>
<gene>
    <name evidence="4" type="ORF">COT27_03550</name>
</gene>
<dbReference type="Gene3D" id="3.60.21.10">
    <property type="match status" value="1"/>
</dbReference>
<comment type="similarity">
    <text evidence="1">Belongs to the CapA family.</text>
</comment>
<dbReference type="SMART" id="SM00854">
    <property type="entry name" value="PGA_cap"/>
    <property type="match status" value="1"/>
</dbReference>
<dbReference type="Pfam" id="PF09587">
    <property type="entry name" value="PGA_cap"/>
    <property type="match status" value="1"/>
</dbReference>
<sequence>MQKKITWLIVIFLSVLAIAFWGSSYYLHSSKNQGILESQKQDEKEFLDFLSQKKKLPQASEEVSLVMVGDISYSRGVERIVKKQNDINYPFLKIQDYLKSADFVFGNLETPITQGPEIPDFEMIFRSNPGTEQALKQAGFSILSLANNHTPNFGEKGLKDTFNFLESAGIKYVGAGQNEQEAYQPVYIENKGIKFAFLAYNDTDVVPAYYGASANRFGTAFMQIDKMTEAVKEAKQKADFVIVSMHAGIEYAGKPNNSQINFAHAAIDAGANLVIGHHPHVVQTLEKYKGKYIFYSLGNFVFDQPQSEET</sequence>
<dbReference type="PANTHER" id="PTHR33393">
    <property type="entry name" value="POLYGLUTAMINE SYNTHESIS ACCESSORY PROTEIN RV0574C-RELATED"/>
    <property type="match status" value="1"/>
</dbReference>
<dbReference type="CDD" id="cd07381">
    <property type="entry name" value="MPP_CapA"/>
    <property type="match status" value="1"/>
</dbReference>
<accession>A0A2M6XRV7</accession>
<protein>
    <recommendedName>
        <fullName evidence="3">Capsule synthesis protein CapA domain-containing protein</fullName>
    </recommendedName>
</protein>
<evidence type="ECO:0000256" key="1">
    <source>
        <dbReference type="ARBA" id="ARBA00005662"/>
    </source>
</evidence>
<proteinExistence type="inferred from homology"/>
<dbReference type="InterPro" id="IPR019079">
    <property type="entry name" value="Capsule_synth_CapA"/>
</dbReference>
<keyword evidence="2" id="KW-0472">Membrane</keyword>
<feature type="transmembrane region" description="Helical" evidence="2">
    <location>
        <begin position="7"/>
        <end position="27"/>
    </location>
</feature>
<organism evidence="4 5">
    <name type="scientific">Candidatus Kuenenbacteria bacterium CG08_land_8_20_14_0_20_37_23</name>
    <dbReference type="NCBI Taxonomy" id="1974617"/>
    <lineage>
        <taxon>Bacteria</taxon>
        <taxon>Candidatus Kueneniibacteriota</taxon>
    </lineage>
</organism>
<feature type="non-terminal residue" evidence="4">
    <location>
        <position position="310"/>
    </location>
</feature>
<dbReference type="InterPro" id="IPR029052">
    <property type="entry name" value="Metallo-depent_PP-like"/>
</dbReference>
<dbReference type="EMBL" id="PEXX01000054">
    <property type="protein sequence ID" value="PIU10360.1"/>
    <property type="molecule type" value="Genomic_DNA"/>
</dbReference>
<keyword evidence="2" id="KW-1133">Transmembrane helix</keyword>
<dbReference type="SUPFAM" id="SSF56300">
    <property type="entry name" value="Metallo-dependent phosphatases"/>
    <property type="match status" value="1"/>
</dbReference>
<feature type="domain" description="Capsule synthesis protein CapA" evidence="3">
    <location>
        <begin position="64"/>
        <end position="304"/>
    </location>
</feature>
<dbReference type="AlphaFoldDB" id="A0A2M6XRV7"/>
<reference evidence="5" key="1">
    <citation type="submission" date="2017-09" db="EMBL/GenBank/DDBJ databases">
        <title>Depth-based differentiation of microbial function through sediment-hosted aquifers and enrichment of novel symbionts in the deep terrestrial subsurface.</title>
        <authorList>
            <person name="Probst A.J."/>
            <person name="Ladd B."/>
            <person name="Jarett J.K."/>
            <person name="Geller-Mcgrath D.E."/>
            <person name="Sieber C.M.K."/>
            <person name="Emerson J.B."/>
            <person name="Anantharaman K."/>
            <person name="Thomas B.C."/>
            <person name="Malmstrom R."/>
            <person name="Stieglmeier M."/>
            <person name="Klingl A."/>
            <person name="Woyke T."/>
            <person name="Ryan C.M."/>
            <person name="Banfield J.F."/>
        </authorList>
    </citation>
    <scope>NUCLEOTIDE SEQUENCE [LARGE SCALE GENOMIC DNA]</scope>
</reference>
<evidence type="ECO:0000256" key="2">
    <source>
        <dbReference type="SAM" id="Phobius"/>
    </source>
</evidence>
<keyword evidence="2" id="KW-0812">Transmembrane</keyword>
<dbReference type="Proteomes" id="UP000230586">
    <property type="component" value="Unassembled WGS sequence"/>
</dbReference>
<dbReference type="InterPro" id="IPR052169">
    <property type="entry name" value="CW_Biosynth-Accessory"/>
</dbReference>
<evidence type="ECO:0000313" key="4">
    <source>
        <dbReference type="EMBL" id="PIU10360.1"/>
    </source>
</evidence>